<dbReference type="NCBIfam" id="TIGR03238">
    <property type="entry name" value="dnd_assoc_3"/>
    <property type="match status" value="1"/>
</dbReference>
<reference evidence="1 2" key="2">
    <citation type="submission" date="2015-01" db="EMBL/GenBank/DDBJ databases">
        <authorList>
            <consortium name="NBRP consortium"/>
            <person name="Sawabe T."/>
            <person name="Meirelles P."/>
            <person name="Feng G."/>
            <person name="Sayaka M."/>
            <person name="Hattori M."/>
            <person name="Ohkuma M."/>
        </authorList>
    </citation>
    <scope>NUCLEOTIDE SEQUENCE [LARGE SCALE GENOMIC DNA]</scope>
    <source>
        <strain evidence="1 2">JCM19232</strain>
    </source>
</reference>
<evidence type="ECO:0008006" key="3">
    <source>
        <dbReference type="Google" id="ProtNLM"/>
    </source>
</evidence>
<proteinExistence type="predicted"/>
<accession>A0A0B8PIT6</accession>
<gene>
    <name evidence="1" type="ORF">JCM19232_4615</name>
</gene>
<organism evidence="1 2">
    <name type="scientific">Vibrio ishigakensis</name>
    <dbReference type="NCBI Taxonomy" id="1481914"/>
    <lineage>
        <taxon>Bacteria</taxon>
        <taxon>Pseudomonadati</taxon>
        <taxon>Pseudomonadota</taxon>
        <taxon>Gammaproteobacteria</taxon>
        <taxon>Vibrionales</taxon>
        <taxon>Vibrionaceae</taxon>
        <taxon>Vibrio</taxon>
    </lineage>
</organism>
<dbReference type="Proteomes" id="UP000031670">
    <property type="component" value="Unassembled WGS sequence"/>
</dbReference>
<dbReference type="EMBL" id="BBSA01000007">
    <property type="protein sequence ID" value="GAM62938.1"/>
    <property type="molecule type" value="Genomic_DNA"/>
</dbReference>
<protein>
    <recommendedName>
        <fullName evidence="3">DNA phosphorothioation-dependent restriction protein DptF</fullName>
    </recommendedName>
</protein>
<dbReference type="InterPro" id="IPR017647">
    <property type="entry name" value="Dnd_assoc_3"/>
</dbReference>
<evidence type="ECO:0000313" key="2">
    <source>
        <dbReference type="Proteomes" id="UP000031670"/>
    </source>
</evidence>
<reference evidence="1 2" key="1">
    <citation type="submission" date="2015-01" db="EMBL/GenBank/DDBJ databases">
        <title>Vibrio sp. C5 JCM 19232 whole genome shotgun sequence.</title>
        <authorList>
            <person name="Sawabe T."/>
            <person name="Meirelles P."/>
            <person name="Feng G."/>
            <person name="Sayaka M."/>
            <person name="Hattori M."/>
            <person name="Ohkuma M."/>
        </authorList>
    </citation>
    <scope>NUCLEOTIDE SEQUENCE [LARGE SCALE GENOMIC DNA]</scope>
    <source>
        <strain evidence="1 2">JCM19232</strain>
    </source>
</reference>
<dbReference type="AlphaFoldDB" id="A0A0B8PIT6"/>
<evidence type="ECO:0000313" key="1">
    <source>
        <dbReference type="EMBL" id="GAM62938.1"/>
    </source>
</evidence>
<sequence length="534" mass="61414">MRLREALSVLSKSSPYAVSTDRSDGNKGILDEVKDYLYIKMPIADAVEKRISSFTPDKPEVLFLCGSSGDGKSELLTASKKKYSTRAKFHLDATHSFDPRENAIQTLDKVFEEYLSQSKPLVVGINTGMLGNYAEEGRNEIFKSTIKNYLESGNDGDGFYFIDFERYPKFVIDDSGYLSIFAEKLLKKLTAEEDNLIRQIFDKDKLECSDRDSRRLQANYELLSLPAVQRTVIDLLFKARLMKDQFVTARSLLDFIFMLLAGPGYLFDNLFSGGDNELANKVVEFDPAHLRTKKIDRFILANDLDLPDSEFEEFKSHLKELGVEKLKTSHSYLRLFYVLKNEDYANNYHDRFSQDFSQSLIEEYINIYQKHRDYDSRDDEHRSVIRDFCNNILRTAIRKYNNRNAPNLLKGHYLISEKNGYQLVAKLDIKPDLKNVPRQPPTQVSYFTACISVGNESLTLPVNINLLQLMKRIVDGYRPNKHDKNTVVLLDELVEDISKIASQEKTLHIINGDQHITVVDDEDEKYEVSGLNND</sequence>
<comment type="caution">
    <text evidence="1">The sequence shown here is derived from an EMBL/GenBank/DDBJ whole genome shotgun (WGS) entry which is preliminary data.</text>
</comment>
<name>A0A0B8PIT6_9VIBR</name>